<evidence type="ECO:0000313" key="6">
    <source>
        <dbReference type="EMBL" id="GAV08843.1"/>
    </source>
</evidence>
<dbReference type="InterPro" id="IPR007264">
    <property type="entry name" value="H/ACA_rnp_Nop10"/>
</dbReference>
<dbReference type="GO" id="GO:0031429">
    <property type="term" value="C:box H/ACA snoRNP complex"/>
    <property type="evidence" value="ECO:0007669"/>
    <property type="project" value="TreeGrafter"/>
</dbReference>
<comment type="caution">
    <text evidence="6">The sequence shown here is derived from an EMBL/GenBank/DDBJ whole genome shotgun (WGS) entry which is preliminary data.</text>
</comment>
<dbReference type="OrthoDB" id="13807at2759"/>
<dbReference type="GO" id="GO:0031120">
    <property type="term" value="P:snRNA pseudouridine synthesis"/>
    <property type="evidence" value="ECO:0007669"/>
    <property type="project" value="TreeGrafter"/>
</dbReference>
<dbReference type="InterPro" id="IPR036756">
    <property type="entry name" value="H/ACA_rnp_Nop10_sf"/>
</dbReference>
<dbReference type="GO" id="GO:0070034">
    <property type="term" value="F:telomerase RNA binding"/>
    <property type="evidence" value="ECO:0007669"/>
    <property type="project" value="TreeGrafter"/>
</dbReference>
<sequence>MLLRFYLDDKGNRIYTLKDLDPLGHPTLTAHPAKFSPEDKFSKQRIIVKKRFGLLMTQLPETPED</sequence>
<organism evidence="6 7">
    <name type="scientific">Ramazzottius varieornatus</name>
    <name type="common">Water bear</name>
    <name type="synonym">Tardigrade</name>
    <dbReference type="NCBI Taxonomy" id="947166"/>
    <lineage>
        <taxon>Eukaryota</taxon>
        <taxon>Metazoa</taxon>
        <taxon>Ecdysozoa</taxon>
        <taxon>Tardigrada</taxon>
        <taxon>Eutardigrada</taxon>
        <taxon>Parachela</taxon>
        <taxon>Hypsibioidea</taxon>
        <taxon>Ramazzottiidae</taxon>
        <taxon>Ramazzottius</taxon>
    </lineage>
</organism>
<dbReference type="Proteomes" id="UP000186922">
    <property type="component" value="Unassembled WGS sequence"/>
</dbReference>
<evidence type="ECO:0000313" key="7">
    <source>
        <dbReference type="Proteomes" id="UP000186922"/>
    </source>
</evidence>
<dbReference type="GO" id="GO:1904874">
    <property type="term" value="P:positive regulation of telomerase RNA localization to Cajal body"/>
    <property type="evidence" value="ECO:0007669"/>
    <property type="project" value="TreeGrafter"/>
</dbReference>
<evidence type="ECO:0000256" key="1">
    <source>
        <dbReference type="ARBA" id="ARBA00009462"/>
    </source>
</evidence>
<keyword evidence="4" id="KW-0687">Ribonucleoprotein</keyword>
<keyword evidence="7" id="KW-1185">Reference proteome</keyword>
<dbReference type="GO" id="GO:0031118">
    <property type="term" value="P:rRNA pseudouridine synthesis"/>
    <property type="evidence" value="ECO:0007669"/>
    <property type="project" value="TreeGrafter"/>
</dbReference>
<protein>
    <recommendedName>
        <fullName evidence="5">Nucleolar protein 10</fullName>
    </recommendedName>
</protein>
<evidence type="ECO:0000256" key="3">
    <source>
        <dbReference type="ARBA" id="ARBA00022552"/>
    </source>
</evidence>
<evidence type="ECO:0000256" key="5">
    <source>
        <dbReference type="ARBA" id="ARBA00030185"/>
    </source>
</evidence>
<dbReference type="PANTHER" id="PTHR13305:SF0">
    <property type="entry name" value="H_ACA RIBONUCLEOPROTEIN COMPLEX SUBUNIT 3"/>
    <property type="match status" value="1"/>
</dbReference>
<comment type="similarity">
    <text evidence="1">Belongs to the NOP10 family.</text>
</comment>
<accession>A0A1D1W7G2</accession>
<dbReference type="EMBL" id="BDGG01000019">
    <property type="protein sequence ID" value="GAV08843.1"/>
    <property type="molecule type" value="Genomic_DNA"/>
</dbReference>
<reference evidence="6 7" key="1">
    <citation type="journal article" date="2016" name="Nat. Commun.">
        <title>Extremotolerant tardigrade genome and improved radiotolerance of human cultured cells by tardigrade-unique protein.</title>
        <authorList>
            <person name="Hashimoto T."/>
            <person name="Horikawa D.D."/>
            <person name="Saito Y."/>
            <person name="Kuwahara H."/>
            <person name="Kozuka-Hata H."/>
            <person name="Shin-I T."/>
            <person name="Minakuchi Y."/>
            <person name="Ohishi K."/>
            <person name="Motoyama A."/>
            <person name="Aizu T."/>
            <person name="Enomoto A."/>
            <person name="Kondo K."/>
            <person name="Tanaka S."/>
            <person name="Hara Y."/>
            <person name="Koshikawa S."/>
            <person name="Sagara H."/>
            <person name="Miura T."/>
            <person name="Yokobori S."/>
            <person name="Miyagawa K."/>
            <person name="Suzuki Y."/>
            <person name="Kubo T."/>
            <person name="Oyama M."/>
            <person name="Kohara Y."/>
            <person name="Fujiyama A."/>
            <person name="Arakawa K."/>
            <person name="Katayama T."/>
            <person name="Toyoda A."/>
            <person name="Kunieda T."/>
        </authorList>
    </citation>
    <scope>NUCLEOTIDE SEQUENCE [LARGE SCALE GENOMIC DNA]</scope>
    <source>
        <strain evidence="6 7">YOKOZUNA-1</strain>
    </source>
</reference>
<gene>
    <name evidence="6" type="primary">RvY_18476-1</name>
    <name evidence="6" type="synonym">RvY_18476.1</name>
    <name evidence="6" type="ORF">RvY_18476</name>
</gene>
<keyword evidence="3" id="KW-0698">rRNA processing</keyword>
<dbReference type="Gene3D" id="2.20.28.40">
    <property type="entry name" value="H/ACA ribonucleoprotein complex, subunit Nop10"/>
    <property type="match status" value="1"/>
</dbReference>
<keyword evidence="2" id="KW-0690">Ribosome biogenesis</keyword>
<evidence type="ECO:0000256" key="2">
    <source>
        <dbReference type="ARBA" id="ARBA00022517"/>
    </source>
</evidence>
<dbReference type="STRING" id="947166.A0A1D1W7G2"/>
<dbReference type="Pfam" id="PF04135">
    <property type="entry name" value="Nop10p"/>
    <property type="match status" value="1"/>
</dbReference>
<dbReference type="GO" id="GO:0030515">
    <property type="term" value="F:snoRNA binding"/>
    <property type="evidence" value="ECO:0007669"/>
    <property type="project" value="InterPro"/>
</dbReference>
<name>A0A1D1W7G2_RAMVA</name>
<proteinExistence type="inferred from homology"/>
<dbReference type="PANTHER" id="PTHR13305">
    <property type="entry name" value="RIBOSOME BIOGENESIS PROTEIN NOP10"/>
    <property type="match status" value="1"/>
</dbReference>
<evidence type="ECO:0000256" key="4">
    <source>
        <dbReference type="ARBA" id="ARBA00023274"/>
    </source>
</evidence>
<dbReference type="AlphaFoldDB" id="A0A1D1W7G2"/>
<dbReference type="SUPFAM" id="SSF144210">
    <property type="entry name" value="Nop10-like SnoRNP"/>
    <property type="match status" value="1"/>
</dbReference>